<evidence type="ECO:0000256" key="1">
    <source>
        <dbReference type="SAM" id="Coils"/>
    </source>
</evidence>
<sequence length="777" mass="86072">MGSNAWKKPLKIPSLRELEQLRVLAMYEFDPPVSSQELSGALQACGNRTQDAYNYLKTNRHDLSRIAPVVPASAPTMATGSPDREREKRRNSQSTVDENDTPSKKHKDLRYGLLDAEEKGDDEEKGVTPDTQRNADSPSAADCARAQQLILQTVEDRVAARQPLRNPEWVSQVWSSLQVPVVLEMAMQLNLTVDALARWVKQLSVEKRQEALIRGAALTVEVVANLPPSERSTASVAGNPKDEELSRYADDVAAKMKALQDADELSAFARANAARNAIESLSTACAAHMKRLSWVAGANHQKSDEAAAVEKSLEALNQKLTALIEQRSHSLEEAEQALLDAKTMQNTRSQQIVDFAQARHQQLIAEGHSEASASLKSIMETWNADGVEAKALWRSLKDVEARVEKYASDVTTANCSLTFNQNLMILFRKVRDRREQAVQSSSRCFEEIRTTSETHATTALENYIPMLTSALFRYFEFHSIQQTKAKAEQLEQEKALEAHNEYFGDTAPIKKNDIEQRIREFIGVTHSSMQVIMEIADGQRKLWEDKELSLPDSVRHALVREFKSLWLQLSGPMRDVMSKFVSTIEEAAGAVVAVDPPRELVSVIADSSDERVIPVFTVPALTTIHSESVTPYRAAISAIVAPNDVQVKDSSADTQEVSTVKSALVTTEWVTVASTTETPSQVTEARPEFEVDSVVYSKMAVGEGCTQFVRGVVVKVLENGMYLVQYDNGDRFSVGNSFLFTKDLMDQHVKSGGAVRPDQDVAMKNSEQKASRGCGIM</sequence>
<keyword evidence="4" id="KW-1185">Reference proteome</keyword>
<dbReference type="AlphaFoldDB" id="A0A8T1X3C2"/>
<dbReference type="EMBL" id="JAGDFL010000039">
    <property type="protein sequence ID" value="KAG7400061.1"/>
    <property type="molecule type" value="Genomic_DNA"/>
</dbReference>
<evidence type="ECO:0000313" key="3">
    <source>
        <dbReference type="EMBL" id="KAG7400061.1"/>
    </source>
</evidence>
<feature type="coiled-coil region" evidence="1">
    <location>
        <begin position="299"/>
        <end position="337"/>
    </location>
</feature>
<gene>
    <name evidence="3" type="ORF">PHYBOEH_007129</name>
</gene>
<accession>A0A8T1X3C2</accession>
<reference evidence="3" key="1">
    <citation type="submission" date="2021-02" db="EMBL/GenBank/DDBJ databases">
        <authorList>
            <person name="Palmer J.M."/>
        </authorList>
    </citation>
    <scope>NUCLEOTIDE SEQUENCE</scope>
    <source>
        <strain evidence="3">SCRP23</strain>
    </source>
</reference>
<dbReference type="OrthoDB" id="122811at2759"/>
<dbReference type="Proteomes" id="UP000693981">
    <property type="component" value="Unassembled WGS sequence"/>
</dbReference>
<name>A0A8T1X3C2_9STRA</name>
<evidence type="ECO:0000313" key="4">
    <source>
        <dbReference type="Proteomes" id="UP000693981"/>
    </source>
</evidence>
<keyword evidence="1" id="KW-0175">Coiled coil</keyword>
<protein>
    <submittedName>
        <fullName evidence="3">Uncharacterized protein</fullName>
    </submittedName>
</protein>
<evidence type="ECO:0000256" key="2">
    <source>
        <dbReference type="SAM" id="MobiDB-lite"/>
    </source>
</evidence>
<proteinExistence type="predicted"/>
<organism evidence="3 4">
    <name type="scientific">Phytophthora boehmeriae</name>
    <dbReference type="NCBI Taxonomy" id="109152"/>
    <lineage>
        <taxon>Eukaryota</taxon>
        <taxon>Sar</taxon>
        <taxon>Stramenopiles</taxon>
        <taxon>Oomycota</taxon>
        <taxon>Peronosporomycetes</taxon>
        <taxon>Peronosporales</taxon>
        <taxon>Peronosporaceae</taxon>
        <taxon>Phytophthora</taxon>
    </lineage>
</organism>
<feature type="region of interest" description="Disordered" evidence="2">
    <location>
        <begin position="66"/>
        <end position="142"/>
    </location>
</feature>
<comment type="caution">
    <text evidence="3">The sequence shown here is derived from an EMBL/GenBank/DDBJ whole genome shotgun (WGS) entry which is preliminary data.</text>
</comment>